<evidence type="ECO:0000256" key="6">
    <source>
        <dbReference type="SAM" id="MobiDB-lite"/>
    </source>
</evidence>
<dbReference type="InterPro" id="IPR001965">
    <property type="entry name" value="Znf_PHD"/>
</dbReference>
<feature type="region of interest" description="Disordered" evidence="6">
    <location>
        <begin position="509"/>
        <end position="530"/>
    </location>
</feature>
<reference evidence="8" key="1">
    <citation type="journal article" date="2023" name="GigaByte">
        <title>Genome assembly of the bearded iris, Iris pallida Lam.</title>
        <authorList>
            <person name="Bruccoleri R.E."/>
            <person name="Oakeley E.J."/>
            <person name="Faust A.M.E."/>
            <person name="Altorfer M."/>
            <person name="Dessus-Babus S."/>
            <person name="Burckhardt D."/>
            <person name="Oertli M."/>
            <person name="Naumann U."/>
            <person name="Petersen F."/>
            <person name="Wong J."/>
        </authorList>
    </citation>
    <scope>NUCLEOTIDE SEQUENCE</scope>
    <source>
        <strain evidence="8">GSM-AAB239-AS_SAM_17_03QT</strain>
    </source>
</reference>
<evidence type="ECO:0000313" key="8">
    <source>
        <dbReference type="EMBL" id="KAJ6816946.1"/>
    </source>
</evidence>
<dbReference type="Pfam" id="PF24659">
    <property type="entry name" value="DUF7648"/>
    <property type="match status" value="1"/>
</dbReference>
<dbReference type="Proteomes" id="UP001140949">
    <property type="component" value="Unassembled WGS sequence"/>
</dbReference>
<evidence type="ECO:0000256" key="3">
    <source>
        <dbReference type="ARBA" id="ARBA00022771"/>
    </source>
</evidence>
<comment type="subcellular location">
    <subcellularLocation>
        <location evidence="1">Nucleus</location>
    </subcellularLocation>
</comment>
<feature type="compositionally biased region" description="Basic and acidic residues" evidence="6">
    <location>
        <begin position="239"/>
        <end position="262"/>
    </location>
</feature>
<keyword evidence="2" id="KW-0479">Metal-binding</keyword>
<reference evidence="8" key="2">
    <citation type="submission" date="2023-04" db="EMBL/GenBank/DDBJ databases">
        <authorList>
            <person name="Bruccoleri R.E."/>
            <person name="Oakeley E.J."/>
            <person name="Faust A.-M."/>
            <person name="Dessus-Babus S."/>
            <person name="Altorfer M."/>
            <person name="Burckhardt D."/>
            <person name="Oertli M."/>
            <person name="Naumann U."/>
            <person name="Petersen F."/>
            <person name="Wong J."/>
        </authorList>
    </citation>
    <scope>NUCLEOTIDE SEQUENCE</scope>
    <source>
        <strain evidence="8">GSM-AAB239-AS_SAM_17_03QT</strain>
        <tissue evidence="8">Leaf</tissue>
    </source>
</reference>
<dbReference type="PANTHER" id="PTHR14571">
    <property type="entry name" value="HISTONE-LYSINE N-METHYLTRANSFERASE SET-26-RELATED"/>
    <property type="match status" value="1"/>
</dbReference>
<feature type="compositionally biased region" description="Low complexity" evidence="6">
    <location>
        <begin position="1110"/>
        <end position="1121"/>
    </location>
</feature>
<feature type="compositionally biased region" description="Polar residues" evidence="6">
    <location>
        <begin position="705"/>
        <end position="725"/>
    </location>
</feature>
<dbReference type="InterPro" id="IPR013083">
    <property type="entry name" value="Znf_RING/FYVE/PHD"/>
</dbReference>
<dbReference type="AlphaFoldDB" id="A0AAX6FKQ6"/>
<comment type="caution">
    <text evidence="8">The sequence shown here is derived from an EMBL/GenBank/DDBJ whole genome shotgun (WGS) entry which is preliminary data.</text>
</comment>
<evidence type="ECO:0000259" key="7">
    <source>
        <dbReference type="SMART" id="SM00249"/>
    </source>
</evidence>
<dbReference type="SUPFAM" id="SSF57903">
    <property type="entry name" value="FYVE/PHD zinc finger"/>
    <property type="match status" value="1"/>
</dbReference>
<protein>
    <recommendedName>
        <fullName evidence="7">Zinc finger PHD-type domain-containing protein</fullName>
    </recommendedName>
</protein>
<evidence type="ECO:0000256" key="4">
    <source>
        <dbReference type="ARBA" id="ARBA00022833"/>
    </source>
</evidence>
<dbReference type="EMBL" id="JANAVB010028000">
    <property type="protein sequence ID" value="KAJ6816946.1"/>
    <property type="molecule type" value="Genomic_DNA"/>
</dbReference>
<feature type="compositionally biased region" description="Basic and acidic residues" evidence="6">
    <location>
        <begin position="1012"/>
        <end position="1036"/>
    </location>
</feature>
<dbReference type="SMART" id="SM00249">
    <property type="entry name" value="PHD"/>
    <property type="match status" value="1"/>
</dbReference>
<feature type="region of interest" description="Disordered" evidence="6">
    <location>
        <begin position="990"/>
        <end position="1127"/>
    </location>
</feature>
<evidence type="ECO:0000256" key="1">
    <source>
        <dbReference type="ARBA" id="ARBA00004123"/>
    </source>
</evidence>
<feature type="compositionally biased region" description="Basic residues" evidence="6">
    <location>
        <begin position="1037"/>
        <end position="1047"/>
    </location>
</feature>
<feature type="compositionally biased region" description="Basic and acidic residues" evidence="6">
    <location>
        <begin position="1048"/>
        <end position="1059"/>
    </location>
</feature>
<dbReference type="Gene3D" id="3.30.40.10">
    <property type="entry name" value="Zinc/RING finger domain, C3HC4 (zinc finger)"/>
    <property type="match status" value="1"/>
</dbReference>
<feature type="region of interest" description="Disordered" evidence="6">
    <location>
        <begin position="705"/>
        <end position="736"/>
    </location>
</feature>
<dbReference type="PROSITE" id="PS01359">
    <property type="entry name" value="ZF_PHD_1"/>
    <property type="match status" value="1"/>
</dbReference>
<accession>A0AAX6FKQ6</accession>
<dbReference type="GO" id="GO:0005634">
    <property type="term" value="C:nucleus"/>
    <property type="evidence" value="ECO:0007669"/>
    <property type="project" value="UniProtKB-SubCell"/>
</dbReference>
<feature type="compositionally biased region" description="Basic and acidic residues" evidence="6">
    <location>
        <begin position="862"/>
        <end position="871"/>
    </location>
</feature>
<dbReference type="GO" id="GO:0008270">
    <property type="term" value="F:zinc ion binding"/>
    <property type="evidence" value="ECO:0007669"/>
    <property type="project" value="UniProtKB-KW"/>
</dbReference>
<feature type="region of interest" description="Disordered" evidence="6">
    <location>
        <begin position="228"/>
        <end position="279"/>
    </location>
</feature>
<evidence type="ECO:0000313" key="9">
    <source>
        <dbReference type="Proteomes" id="UP001140949"/>
    </source>
</evidence>
<feature type="domain" description="Zinc finger PHD-type" evidence="7">
    <location>
        <begin position="25"/>
        <end position="68"/>
    </location>
</feature>
<keyword evidence="4" id="KW-0862">Zinc</keyword>
<evidence type="ECO:0000256" key="5">
    <source>
        <dbReference type="ARBA" id="ARBA00023242"/>
    </source>
</evidence>
<feature type="region of interest" description="Disordered" evidence="6">
    <location>
        <begin position="797"/>
        <end position="894"/>
    </location>
</feature>
<evidence type="ECO:0000256" key="2">
    <source>
        <dbReference type="ARBA" id="ARBA00022723"/>
    </source>
</evidence>
<feature type="compositionally biased region" description="Low complexity" evidence="6">
    <location>
        <begin position="586"/>
        <end position="604"/>
    </location>
</feature>
<feature type="region of interest" description="Disordered" evidence="6">
    <location>
        <begin position="586"/>
        <end position="693"/>
    </location>
</feature>
<dbReference type="InterPro" id="IPR011011">
    <property type="entry name" value="Znf_FYVE_PHD"/>
</dbReference>
<dbReference type="PANTHER" id="PTHR14571:SF9">
    <property type="entry name" value="HISTONE-LYSINE N-METHYLTRANSFERASE SET-26-RELATED"/>
    <property type="match status" value="1"/>
</dbReference>
<dbReference type="InterPro" id="IPR056065">
    <property type="entry name" value="DUF7648"/>
</dbReference>
<keyword evidence="5" id="KW-0539">Nucleus</keyword>
<feature type="compositionally biased region" description="Basic and acidic residues" evidence="6">
    <location>
        <begin position="810"/>
        <end position="840"/>
    </location>
</feature>
<name>A0AAX6FKQ6_IRIPA</name>
<feature type="compositionally biased region" description="Basic and acidic residues" evidence="6">
    <location>
        <begin position="670"/>
        <end position="683"/>
    </location>
</feature>
<gene>
    <name evidence="8" type="ORF">M6B38_413660</name>
</gene>
<keyword evidence="3" id="KW-0863">Zinc-finger</keyword>
<keyword evidence="9" id="KW-1185">Reference proteome</keyword>
<dbReference type="InterPro" id="IPR019786">
    <property type="entry name" value="Zinc_finger_PHD-type_CS"/>
</dbReference>
<feature type="compositionally biased region" description="Polar residues" evidence="6">
    <location>
        <begin position="605"/>
        <end position="624"/>
    </location>
</feature>
<sequence>MKSRSHRLPHSDPPDDWGEGSWTVDCSCGVTFDDGEEMVSCDECGVWVHTRCSRFIRGEASFACHNCKSPTNHPNPSLAEETEVAQLLVELPTCPPPPPLPPPHPPAPPHRPPFCLWAELPIEDRIHVQGLPGGDPALFHEIAPSVFTSELWKRAGYVPKKFNFQYREFSCWDEDDGGENPASRGANVLFSLSKEIVPPRVVERSLEERKVHHQLLGWGKKERNRLRVMGSHSSKRRKESSTVKKVRGDGDRIAADLRRRDSSAAADANRVGSDEGVAEVKSSVTNGEGMEYGGKPKPVVVVKPCTKPSNEEGLKHDASSEIPVKVEKADENNGSFSKIEDSNVTQKGNNALAYESTKVEDVNKAVHGRRQPKDESHFEGDLNVGSCHVVIDKEDPRAVIGHPSVPEMHDIPDSDGPLSLTSKLQEFDVKIDTTDAQGFENTKLLLCLASDEIPHSANQLPHFHQKSSGHSSDILLVHQTVTSLSSNEHKSRDNEKEVVFSNQVYDKTTEGQQTGVSERKQHGQVMEESPSCATVEKSLLEEAHVSRIVGEPTKYGDSNLCEVPPSSHKLVVAAGKVSSTSFAPVISRPSVSSSHKSLVSTASSTDGKATQSSKQRVKVTSLTSGKKDIAGTVSSTEESVREVSRHPVKGHSKGSDCHGSKSSQLSRIAHSSDSKHVVSDSKEPFVGPSSKTSTAMNINVATSTEAVGSSQTQNASIQLPSGSCQKSEKLNQPLPLPPSKLLNNSSSTHPPPCATVTTLSDEELALLLHQELNSSSRVPRVPRIRQATSMQLAFPTAPSMLSKRSSSHSGAKDQVFRRKNKEEAPKDISRNSHKVNETKRMVRVSSSPDRKYRESAFVTDGSSKKDIRNRSPDSGVSLRKNISSGTCDEGETRFQPSFEATGHNTLSKRSSPRDLADGGNSVITRTLPVLLDEILSKGNCSTYEELCDSVRPHWNNLRKPNGDRYVYSSHSHAVLDCLRNRSEWAHLIDRGPKTNSSKRRKLDSGLEESEYEDGKKASSKEVADINGEAHREEFPKGKRNVRKRRRLELRGQDMEEAQNRKHNSSQSAPTVSDGDNNDDPAAVFSQSSNSAGDDDELSSKESHGGGGDLAAGEELSTSSRSGDTDDS</sequence>
<organism evidence="8 9">
    <name type="scientific">Iris pallida</name>
    <name type="common">Sweet iris</name>
    <dbReference type="NCBI Taxonomy" id="29817"/>
    <lineage>
        <taxon>Eukaryota</taxon>
        <taxon>Viridiplantae</taxon>
        <taxon>Streptophyta</taxon>
        <taxon>Embryophyta</taxon>
        <taxon>Tracheophyta</taxon>
        <taxon>Spermatophyta</taxon>
        <taxon>Magnoliopsida</taxon>
        <taxon>Liliopsida</taxon>
        <taxon>Asparagales</taxon>
        <taxon>Iridaceae</taxon>
        <taxon>Iridoideae</taxon>
        <taxon>Irideae</taxon>
        <taxon>Iris</taxon>
    </lineage>
</organism>
<feature type="compositionally biased region" description="Polar residues" evidence="6">
    <location>
        <begin position="1064"/>
        <end position="1074"/>
    </location>
</feature>
<proteinExistence type="predicted"/>